<comment type="caution">
    <text evidence="2">The sequence shown here is derived from an EMBL/GenBank/DDBJ whole genome shotgun (WGS) entry which is preliminary data.</text>
</comment>
<keyword evidence="3" id="KW-1185">Reference proteome</keyword>
<feature type="transmembrane region" description="Helical" evidence="1">
    <location>
        <begin position="207"/>
        <end position="230"/>
    </location>
</feature>
<dbReference type="EMBL" id="JACSQJ010000006">
    <property type="protein sequence ID" value="MBD7988552.1"/>
    <property type="molecule type" value="Genomic_DNA"/>
</dbReference>
<evidence type="ECO:0000313" key="3">
    <source>
        <dbReference type="Proteomes" id="UP000647183"/>
    </source>
</evidence>
<feature type="transmembrane region" description="Helical" evidence="1">
    <location>
        <begin position="362"/>
        <end position="380"/>
    </location>
</feature>
<sequence>MTAPAWPGPAGRLLPTTTWILAALYAATGVLAMWLLSPRVPYADGWRHLARYLELSFPADVLTPDNGHHELLPNLVRVLDLRLFDAGQGFQVLVGIALALATLLVYWRGIRGQPDAARRAGGLLAIALGLFWLGNIRALAHGNESVHAYCVTLFLAIGLHALVRARGAAEGAVAAAACGLAASFSFGSGFACFAAFALVLLLRRSGARAWIALAAGAVLSLLLLHFAGGTGGGARLAPLQQLPMLLAWLSGPSLYAAWPLLDPQLASALPLAAVGVPAQAVATEYEAAFGPAIAGPWPQQLVGLLGLAWMAWLAWRAWSTRSAAMLAGLGTAGFAVAVGMMIVLVRLDYFHAHPDQLLAPRYVVWSSLFWAGLLLAAVAGNTRRTRAPMATALVALLLLPSHVWMGMLGQRMGDVAAEAALAATVGVVEPGFDLGETPIGELAAALPVVRAAGVAVFAWPESAWLEREWPAGEPRLSAMEGVEVEPVDNLLGDEGRRLRFATEAPCGRLLLLDAGNRVAGLATRRRDGSWIGWMTGRGPLPAEVAACAPPLR</sequence>
<feature type="transmembrane region" description="Helical" evidence="1">
    <location>
        <begin position="297"/>
        <end position="315"/>
    </location>
</feature>
<feature type="transmembrane region" description="Helical" evidence="1">
    <location>
        <begin position="120"/>
        <end position="140"/>
    </location>
</feature>
<accession>A0ABR8UKJ6</accession>
<gene>
    <name evidence="2" type="ORF">H9645_11000</name>
</gene>
<feature type="transmembrane region" description="Helical" evidence="1">
    <location>
        <begin position="89"/>
        <end position="108"/>
    </location>
</feature>
<reference evidence="2 3" key="1">
    <citation type="submission" date="2020-08" db="EMBL/GenBank/DDBJ databases">
        <title>A Genomic Blueprint of the Chicken Gut Microbiome.</title>
        <authorList>
            <person name="Gilroy R."/>
            <person name="Ravi A."/>
            <person name="Getino M."/>
            <person name="Pursley I."/>
            <person name="Horton D.L."/>
            <person name="Alikhan N.-F."/>
            <person name="Baker D."/>
            <person name="Gharbi K."/>
            <person name="Hall N."/>
            <person name="Watson M."/>
            <person name="Adriaenssens E.M."/>
            <person name="Foster-Nyarko E."/>
            <person name="Jarju S."/>
            <person name="Secka A."/>
            <person name="Antonio M."/>
            <person name="Oren A."/>
            <person name="Chaudhuri R."/>
            <person name="La Ragione R.M."/>
            <person name="Hildebrand F."/>
            <person name="Pallen M.J."/>
        </authorList>
    </citation>
    <scope>NUCLEOTIDE SEQUENCE [LARGE SCALE GENOMIC DNA]</scope>
    <source>
        <strain evidence="2 3">Sa2BVA3</strain>
    </source>
</reference>
<keyword evidence="1" id="KW-0472">Membrane</keyword>
<proteinExistence type="predicted"/>
<evidence type="ECO:0000256" key="1">
    <source>
        <dbReference type="SAM" id="Phobius"/>
    </source>
</evidence>
<protein>
    <recommendedName>
        <fullName evidence="4">Glycosyltransferase RgtA/B/C/D-like domain-containing protein</fullName>
    </recommendedName>
</protein>
<feature type="transmembrane region" description="Helical" evidence="1">
    <location>
        <begin position="146"/>
        <end position="163"/>
    </location>
</feature>
<feature type="transmembrane region" description="Helical" evidence="1">
    <location>
        <begin position="387"/>
        <end position="405"/>
    </location>
</feature>
<name>A0ABR8UKJ6_9GAMM</name>
<dbReference type="Proteomes" id="UP000647183">
    <property type="component" value="Unassembled WGS sequence"/>
</dbReference>
<keyword evidence="1" id="KW-0812">Transmembrane</keyword>
<evidence type="ECO:0000313" key="2">
    <source>
        <dbReference type="EMBL" id="MBD7988552.1"/>
    </source>
</evidence>
<evidence type="ECO:0008006" key="4">
    <source>
        <dbReference type="Google" id="ProtNLM"/>
    </source>
</evidence>
<keyword evidence="1" id="KW-1133">Transmembrane helix</keyword>
<dbReference type="RefSeq" id="WP_191729745.1">
    <property type="nucleotide sequence ID" value="NZ_JACSQJ010000006.1"/>
</dbReference>
<feature type="transmembrane region" description="Helical" evidence="1">
    <location>
        <begin position="12"/>
        <end position="36"/>
    </location>
</feature>
<feature type="transmembrane region" description="Helical" evidence="1">
    <location>
        <begin position="175"/>
        <end position="201"/>
    </location>
</feature>
<feature type="transmembrane region" description="Helical" evidence="1">
    <location>
        <begin position="322"/>
        <end position="342"/>
    </location>
</feature>
<organism evidence="2 3">
    <name type="scientific">Luteimonas colneyensis</name>
    <dbReference type="NCBI Taxonomy" id="2762230"/>
    <lineage>
        <taxon>Bacteria</taxon>
        <taxon>Pseudomonadati</taxon>
        <taxon>Pseudomonadota</taxon>
        <taxon>Gammaproteobacteria</taxon>
        <taxon>Lysobacterales</taxon>
        <taxon>Lysobacteraceae</taxon>
        <taxon>Luteimonas</taxon>
    </lineage>
</organism>